<dbReference type="InterPro" id="IPR036188">
    <property type="entry name" value="FAD/NAD-bd_sf"/>
</dbReference>
<dbReference type="Proteomes" id="UP000092952">
    <property type="component" value="Chromosome"/>
</dbReference>
<evidence type="ECO:0000256" key="4">
    <source>
        <dbReference type="ARBA" id="ARBA00022630"/>
    </source>
</evidence>
<dbReference type="PANTHER" id="PTHR43876">
    <property type="entry name" value="UBIQUINONE BIOSYNTHESIS MONOOXYGENASE COQ6, MITOCHONDRIAL"/>
    <property type="match status" value="1"/>
</dbReference>
<comment type="pathway">
    <text evidence="2">Cofactor biosynthesis; ubiquinone biosynthesis.</text>
</comment>
<feature type="domain" description="FAD-binding" evidence="8">
    <location>
        <begin position="4"/>
        <end position="343"/>
    </location>
</feature>
<dbReference type="Gene3D" id="3.50.50.60">
    <property type="entry name" value="FAD/NAD(P)-binding domain"/>
    <property type="match status" value="2"/>
</dbReference>
<sequence length="403" mass="41673">MSTDCDVLIAGAGPAGAALACALAPLPLRVWLVDAAPPPAPGQPDRRALALGLGSQRILQGLGVWSALAPQAAPIARLEVTEKGWPGVTRMAAADVRAPALGWVVGDLVLQRALLARVAETAVMCRAAAVTALAPRAGALGVTLTGPDGDTAVSTRLLVAADGSDSTVCRLAGLPRRARQIQDSVLLAQLSTDRPHAGTAHERFAASGPMALLPGAGAGDYTLVWTLPHERADDLAALPTQHLTPIAQEAFGWRAGKFLGLSNPRSVRLAESWLVQATGERVLAIGNAANTLHPIAAQGFNLGLRDVAEVAGLLAAAVAGEADPGAASLLAAYQRARQADWRQLRQVTGWLPRLFENPAPPLAGARGLGLAALDLLAPVKRRLMTRAMGLGGAQNRLQRGSWP</sequence>
<protein>
    <recommendedName>
        <fullName evidence="8">FAD-binding domain-containing protein</fullName>
    </recommendedName>
</protein>
<evidence type="ECO:0000256" key="1">
    <source>
        <dbReference type="ARBA" id="ARBA00001974"/>
    </source>
</evidence>
<reference evidence="10" key="1">
    <citation type="submission" date="2016-03" db="EMBL/GenBank/DDBJ databases">
        <title>Complete genome sequence of Solimmundus cernigliae, representing a novel lineage of polycyclic aromatic hydrocarbon degraders within the Gammaproteobacteria.</title>
        <authorList>
            <person name="Singleton D.R."/>
            <person name="Dickey A.N."/>
            <person name="Scholl E.H."/>
            <person name="Wright F.A."/>
            <person name="Aitken M.D."/>
        </authorList>
    </citation>
    <scope>NUCLEOTIDE SEQUENCE [LARGE SCALE GENOMIC DNA]</scope>
    <source>
        <strain evidence="10">TR3.2</strain>
    </source>
</reference>
<dbReference type="InterPro" id="IPR010971">
    <property type="entry name" value="UbiH/COQ6"/>
</dbReference>
<name>A0A1B1YUY8_9GAMM</name>
<dbReference type="RefSeq" id="WP_068804961.1">
    <property type="nucleotide sequence ID" value="NZ_CP014671.1"/>
</dbReference>
<evidence type="ECO:0000313" key="10">
    <source>
        <dbReference type="Proteomes" id="UP000092952"/>
    </source>
</evidence>
<dbReference type="FunCoup" id="A0A1B1YUY8">
    <property type="interactions" value="123"/>
</dbReference>
<accession>A0A1B1YUY8</accession>
<gene>
    <name evidence="9" type="ORF">PG2T_10420</name>
</gene>
<dbReference type="PANTHER" id="PTHR43876:SF7">
    <property type="entry name" value="UBIQUINONE BIOSYNTHESIS MONOOXYGENASE COQ6, MITOCHONDRIAL"/>
    <property type="match status" value="1"/>
</dbReference>
<keyword evidence="5" id="KW-0274">FAD</keyword>
<dbReference type="InterPro" id="IPR051205">
    <property type="entry name" value="UbiH/COQ6_monooxygenase"/>
</dbReference>
<proteinExistence type="inferred from homology"/>
<evidence type="ECO:0000313" key="9">
    <source>
        <dbReference type="EMBL" id="ANX04546.1"/>
    </source>
</evidence>
<organism evidence="9 10">
    <name type="scientific">Immundisolibacter cernigliae</name>
    <dbReference type="NCBI Taxonomy" id="1810504"/>
    <lineage>
        <taxon>Bacteria</taxon>
        <taxon>Pseudomonadati</taxon>
        <taxon>Pseudomonadota</taxon>
        <taxon>Gammaproteobacteria</taxon>
        <taxon>Immundisolibacterales</taxon>
        <taxon>Immundisolibacteraceae</taxon>
        <taxon>Immundisolibacter</taxon>
    </lineage>
</organism>
<dbReference type="SUPFAM" id="SSF51905">
    <property type="entry name" value="FAD/NAD(P)-binding domain"/>
    <property type="match status" value="1"/>
</dbReference>
<evidence type="ECO:0000256" key="3">
    <source>
        <dbReference type="ARBA" id="ARBA00005349"/>
    </source>
</evidence>
<evidence type="ECO:0000259" key="8">
    <source>
        <dbReference type="Pfam" id="PF01494"/>
    </source>
</evidence>
<comment type="cofactor">
    <cofactor evidence="1">
        <name>FAD</name>
        <dbReference type="ChEBI" id="CHEBI:57692"/>
    </cofactor>
</comment>
<evidence type="ECO:0000256" key="6">
    <source>
        <dbReference type="ARBA" id="ARBA00023002"/>
    </source>
</evidence>
<dbReference type="UniPathway" id="UPA00232"/>
<comment type="similarity">
    <text evidence="3">Belongs to the UbiH/COQ6 family.</text>
</comment>
<evidence type="ECO:0000256" key="2">
    <source>
        <dbReference type="ARBA" id="ARBA00004749"/>
    </source>
</evidence>
<dbReference type="Pfam" id="PF01494">
    <property type="entry name" value="FAD_binding_3"/>
    <property type="match status" value="1"/>
</dbReference>
<dbReference type="GO" id="GO:0006744">
    <property type="term" value="P:ubiquinone biosynthetic process"/>
    <property type="evidence" value="ECO:0007669"/>
    <property type="project" value="UniProtKB-UniPathway"/>
</dbReference>
<dbReference type="OrthoDB" id="9769565at2"/>
<dbReference type="PRINTS" id="PR00420">
    <property type="entry name" value="RNGMNOXGNASE"/>
</dbReference>
<keyword evidence="6" id="KW-0560">Oxidoreductase</keyword>
<dbReference type="EMBL" id="CP014671">
    <property type="protein sequence ID" value="ANX04546.1"/>
    <property type="molecule type" value="Genomic_DNA"/>
</dbReference>
<dbReference type="GO" id="GO:0071949">
    <property type="term" value="F:FAD binding"/>
    <property type="evidence" value="ECO:0007669"/>
    <property type="project" value="InterPro"/>
</dbReference>
<keyword evidence="10" id="KW-1185">Reference proteome</keyword>
<keyword evidence="4" id="KW-0285">Flavoprotein</keyword>
<keyword evidence="7" id="KW-0503">Monooxygenase</keyword>
<dbReference type="InParanoid" id="A0A1B1YUY8"/>
<dbReference type="InterPro" id="IPR002938">
    <property type="entry name" value="FAD-bd"/>
</dbReference>
<dbReference type="AlphaFoldDB" id="A0A1B1YUY8"/>
<dbReference type="GO" id="GO:0004497">
    <property type="term" value="F:monooxygenase activity"/>
    <property type="evidence" value="ECO:0007669"/>
    <property type="project" value="UniProtKB-KW"/>
</dbReference>
<dbReference type="KEGG" id="gbi:PG2T_10420"/>
<dbReference type="GO" id="GO:0016705">
    <property type="term" value="F:oxidoreductase activity, acting on paired donors, with incorporation or reduction of molecular oxygen"/>
    <property type="evidence" value="ECO:0007669"/>
    <property type="project" value="InterPro"/>
</dbReference>
<evidence type="ECO:0000256" key="5">
    <source>
        <dbReference type="ARBA" id="ARBA00022827"/>
    </source>
</evidence>
<evidence type="ECO:0000256" key="7">
    <source>
        <dbReference type="ARBA" id="ARBA00023033"/>
    </source>
</evidence>
<dbReference type="NCBIfam" id="TIGR01988">
    <property type="entry name" value="Ubi-OHases"/>
    <property type="match status" value="1"/>
</dbReference>
<dbReference type="STRING" id="1810504.PG2T_10420"/>